<proteinExistence type="predicted"/>
<dbReference type="Pfam" id="PF03807">
    <property type="entry name" value="F420_oxidored"/>
    <property type="match status" value="1"/>
</dbReference>
<dbReference type="InterPro" id="IPR051267">
    <property type="entry name" value="STEAP_metalloreductase"/>
</dbReference>
<dbReference type="PANTHER" id="PTHR14239">
    <property type="entry name" value="DUDULIN-RELATED"/>
    <property type="match status" value="1"/>
</dbReference>
<evidence type="ECO:0000313" key="3">
    <source>
        <dbReference type="EMBL" id="MER2999088.1"/>
    </source>
</evidence>
<protein>
    <submittedName>
        <fullName evidence="3">NAD(P)-binding domain-containing protein</fullName>
    </submittedName>
</protein>
<comment type="caution">
    <text evidence="3">The sequence shown here is derived from an EMBL/GenBank/DDBJ whole genome shotgun (WGS) entry which is preliminary data.</text>
</comment>
<name>A0ABV1RXJ0_9BACT</name>
<feature type="domain" description="Pyrroline-5-carboxylate reductase catalytic N-terminal" evidence="2">
    <location>
        <begin position="4"/>
        <end position="97"/>
    </location>
</feature>
<dbReference type="Gene3D" id="3.40.50.720">
    <property type="entry name" value="NAD(P)-binding Rossmann-like Domain"/>
    <property type="match status" value="1"/>
</dbReference>
<dbReference type="InterPro" id="IPR028939">
    <property type="entry name" value="P5C_Rdtase_cat_N"/>
</dbReference>
<evidence type="ECO:0000259" key="2">
    <source>
        <dbReference type="Pfam" id="PF03807"/>
    </source>
</evidence>
<evidence type="ECO:0000313" key="4">
    <source>
        <dbReference type="Proteomes" id="UP001476807"/>
    </source>
</evidence>
<dbReference type="RefSeq" id="WP_350413671.1">
    <property type="nucleotide sequence ID" value="NZ_JBEOKT010000018.1"/>
</dbReference>
<evidence type="ECO:0000256" key="1">
    <source>
        <dbReference type="ARBA" id="ARBA00023002"/>
    </source>
</evidence>
<gene>
    <name evidence="3" type="ORF">ABS362_16165</name>
</gene>
<dbReference type="Proteomes" id="UP001476807">
    <property type="component" value="Unassembled WGS sequence"/>
</dbReference>
<reference evidence="3 4" key="1">
    <citation type="submission" date="2024-06" db="EMBL/GenBank/DDBJ databases">
        <title>Pontibacter populi HYL7-15.</title>
        <authorList>
            <person name="Kim M.K."/>
        </authorList>
    </citation>
    <scope>NUCLEOTIDE SEQUENCE [LARGE SCALE GENOMIC DNA]</scope>
    <source>
        <strain evidence="3 4">HYL7-15</strain>
    </source>
</reference>
<dbReference type="EMBL" id="JBEOKT010000018">
    <property type="protein sequence ID" value="MER2999088.1"/>
    <property type="molecule type" value="Genomic_DNA"/>
</dbReference>
<dbReference type="InterPro" id="IPR036291">
    <property type="entry name" value="NAD(P)-bd_dom_sf"/>
</dbReference>
<keyword evidence="1" id="KW-0560">Oxidoreductase</keyword>
<organism evidence="3 4">
    <name type="scientific">Pontibacter populi</name>
    <dbReference type="NCBI Taxonomy" id="890055"/>
    <lineage>
        <taxon>Bacteria</taxon>
        <taxon>Pseudomonadati</taxon>
        <taxon>Bacteroidota</taxon>
        <taxon>Cytophagia</taxon>
        <taxon>Cytophagales</taxon>
        <taxon>Hymenobacteraceae</taxon>
        <taxon>Pontibacter</taxon>
    </lineage>
</organism>
<dbReference type="SUPFAM" id="SSF51735">
    <property type="entry name" value="NAD(P)-binding Rossmann-fold domains"/>
    <property type="match status" value="1"/>
</dbReference>
<sequence length="217" mass="23489">MKNIAVLGTGMVGNTIGTKLIQLGYKVMMGSRSATNEKALAWVEANGANASAGTFEDAARFGEIVFNCTKGEITLDVFKMAGPENFKGKTIIDISNPLDFSKGMPPSLIPEYANTNSLGEEIQKLLPEANVVKTLNIVNCEVMVDAKKSGGDPTMFISGNNAEAKAEVKAILQQFNWNDIIDLGDITTARGTEMLLPIWLRTWMATGNGYFAFKIVR</sequence>
<keyword evidence="4" id="KW-1185">Reference proteome</keyword>
<accession>A0ABV1RXJ0</accession>